<dbReference type="PANTHER" id="PTHR35895">
    <property type="entry name" value="CHROMOSOME 16, WHOLE GENOME SHOTGUN SEQUENCE"/>
    <property type="match status" value="1"/>
</dbReference>
<protein>
    <submittedName>
        <fullName evidence="2">Uncharacterized protein</fullName>
    </submittedName>
</protein>
<evidence type="ECO:0000256" key="1">
    <source>
        <dbReference type="SAM" id="Phobius"/>
    </source>
</evidence>
<dbReference type="AlphaFoldDB" id="A0A507B907"/>
<dbReference type="STRING" id="1093900.A0A507B907"/>
<dbReference type="RefSeq" id="XP_030997347.1">
    <property type="nucleotide sequence ID" value="XM_031138733.1"/>
</dbReference>
<gene>
    <name evidence="2" type="ORF">E0L32_004334</name>
</gene>
<dbReference type="InterPro" id="IPR022185">
    <property type="entry name" value="DUF3712"/>
</dbReference>
<proteinExistence type="predicted"/>
<keyword evidence="1" id="KW-1133">Transmembrane helix</keyword>
<keyword evidence="1" id="KW-0472">Membrane</keyword>
<sequence length="344" mass="38082">MEQQENGKIAVTQEEAPAIRRSKRQTCMRHCKKFWWLHLLIFICVTVLVVCLIIFVGVKNIAQSKINDAQLQVQSIVVTNTQSNQYTMKIDSTITTDGSQHATIDAFDGVMYLEDKPGHVPFATVHFPQTDSSAFQVVNVTQETPVTDMQAFTDFNTWLLANETLRVTVEGQTSIHVRGISHAYGVTFKKTITMPGLQSFNGTTVTDTKISITPQDDGNNFRGMANIPNRSIVTFEIGNATFFNYLNGEDIGTVYINNILLKPGVNSFPMVANITQLPVLQAIRKQPACQTGILDFQLRGKDVVNHGQHLTYYSDALASVNQTVPIDIKTPLEAIPIPVSCSSS</sequence>
<accession>A0A507B907</accession>
<dbReference type="Proteomes" id="UP000319257">
    <property type="component" value="Unassembled WGS sequence"/>
</dbReference>
<dbReference type="InParanoid" id="A0A507B907"/>
<dbReference type="OrthoDB" id="10039566at2759"/>
<evidence type="ECO:0000313" key="3">
    <source>
        <dbReference type="Proteomes" id="UP000319257"/>
    </source>
</evidence>
<organism evidence="2 3">
    <name type="scientific">Thyridium curvatum</name>
    <dbReference type="NCBI Taxonomy" id="1093900"/>
    <lineage>
        <taxon>Eukaryota</taxon>
        <taxon>Fungi</taxon>
        <taxon>Dikarya</taxon>
        <taxon>Ascomycota</taxon>
        <taxon>Pezizomycotina</taxon>
        <taxon>Sordariomycetes</taxon>
        <taxon>Sordariomycetidae</taxon>
        <taxon>Thyridiales</taxon>
        <taxon>Thyridiaceae</taxon>
        <taxon>Thyridium</taxon>
    </lineage>
</organism>
<feature type="transmembrane region" description="Helical" evidence="1">
    <location>
        <begin position="34"/>
        <end position="58"/>
    </location>
</feature>
<keyword evidence="3" id="KW-1185">Reference proteome</keyword>
<name>A0A507B907_9PEZI</name>
<dbReference type="InterPro" id="IPR046368">
    <property type="entry name" value="Tag1"/>
</dbReference>
<dbReference type="Pfam" id="PF12505">
    <property type="entry name" value="DUF3712"/>
    <property type="match status" value="1"/>
</dbReference>
<dbReference type="PANTHER" id="PTHR35895:SF1">
    <property type="entry name" value="LIPID-BINDING SERUM GLYCOPROTEIN C-TERMINAL DOMAIN-CONTAINING PROTEIN"/>
    <property type="match status" value="1"/>
</dbReference>
<keyword evidence="1" id="KW-0812">Transmembrane</keyword>
<dbReference type="GO" id="GO:0000329">
    <property type="term" value="C:fungal-type vacuole membrane"/>
    <property type="evidence" value="ECO:0007669"/>
    <property type="project" value="InterPro"/>
</dbReference>
<dbReference type="GeneID" id="41971781"/>
<dbReference type="EMBL" id="SKBQ01000020">
    <property type="protein sequence ID" value="TPX15636.1"/>
    <property type="molecule type" value="Genomic_DNA"/>
</dbReference>
<comment type="caution">
    <text evidence="2">The sequence shown here is derived from an EMBL/GenBank/DDBJ whole genome shotgun (WGS) entry which is preliminary data.</text>
</comment>
<evidence type="ECO:0000313" key="2">
    <source>
        <dbReference type="EMBL" id="TPX15636.1"/>
    </source>
</evidence>
<reference evidence="2 3" key="1">
    <citation type="submission" date="2019-06" db="EMBL/GenBank/DDBJ databases">
        <title>Draft genome sequence of the filamentous fungus Phialemoniopsis curvata isolated from diesel fuel.</title>
        <authorList>
            <person name="Varaljay V.A."/>
            <person name="Lyon W.J."/>
            <person name="Crouch A.L."/>
            <person name="Drake C.E."/>
            <person name="Hollomon J.M."/>
            <person name="Nadeau L.J."/>
            <person name="Nunn H.S."/>
            <person name="Stevenson B.S."/>
            <person name="Bojanowski C.L."/>
            <person name="Crookes-Goodson W.J."/>
        </authorList>
    </citation>
    <scope>NUCLEOTIDE SEQUENCE [LARGE SCALE GENOMIC DNA]</scope>
    <source>
        <strain evidence="2 3">D216</strain>
    </source>
</reference>